<comment type="similarity">
    <text evidence="1">Belongs to the protease inhibitor I39 (alpha-2-macroglobulin) family. Bacterial alpha-2-macroglobulin subfamily.</text>
</comment>
<dbReference type="Pfam" id="PF17962">
    <property type="entry name" value="bMG6"/>
    <property type="match status" value="1"/>
</dbReference>
<evidence type="ECO:0000259" key="3">
    <source>
        <dbReference type="SMART" id="SM01359"/>
    </source>
</evidence>
<dbReference type="InterPro" id="IPR041246">
    <property type="entry name" value="Bact_MG10"/>
</dbReference>
<dbReference type="InterPro" id="IPR041203">
    <property type="entry name" value="Bact_A2M_MG5"/>
</dbReference>
<name>A0A3M9MTN6_9BACT</name>
<dbReference type="GO" id="GO:0005615">
    <property type="term" value="C:extracellular space"/>
    <property type="evidence" value="ECO:0007669"/>
    <property type="project" value="InterPro"/>
</dbReference>
<dbReference type="RefSeq" id="WP_123134731.1">
    <property type="nucleotide sequence ID" value="NZ_RJJE01000017.1"/>
</dbReference>
<reference evidence="5 6" key="1">
    <citation type="submission" date="2018-11" db="EMBL/GenBank/DDBJ databases">
        <title>Rufibacter latericius sp. nov., isolated from water in Baiyang Lake.</title>
        <authorList>
            <person name="Yang Y."/>
        </authorList>
    </citation>
    <scope>NUCLEOTIDE SEQUENCE [LARGE SCALE GENOMIC DNA]</scope>
    <source>
        <strain evidence="5 6">MCC P1</strain>
    </source>
</reference>
<dbReference type="GO" id="GO:0004866">
    <property type="term" value="F:endopeptidase inhibitor activity"/>
    <property type="evidence" value="ECO:0007669"/>
    <property type="project" value="InterPro"/>
</dbReference>
<sequence length="1810" mass="201527">MTPHKNASLWSSFLPFLTFLLLLQLVGCRGKSDELRLEKKNFEAEVAQEQNLVFTFDKELVSDSLLNQWDTIPYLTFSPKVEGKFKWTAPNELVFSPAKSFAPSTAYTAELSSLLLQHSATKYKIPSGQEMKFHTPYLQLTSTKAYWTQNDNNPTQLEANLLFDFNYPVPFPHLRDKLKVYSGNQELPVELVSGNRENLSIKVKGLDQNSTAGIPVRVSIDKGLSTPGSTYQTPEPIQTIATVPSRDQMQIMEVVAVQEEGQDKIYVLTTQPIVNPDLNALVAVSPRRDFTVERLENGMVLSGNFSAQTLTLMVSGELSGVVGKPLGKDYTHPVSFESAQPTVAFVNKKSIYLNSQGARNIALNLAKVPRVKVSISKVFENNILRYLQEGQTYDGHYDEETEEYYETSYYDVNETNGKTIFEREYETNSLRKQGKHHLLNLDLADLDFDSHFKGLYVITIASIEQNWLKDSKIVSMSDIGLIAKQGKNEVLVFANSIRTAQTLPEVEVRFISTNNQVVHTATTDKDGVARFPDIDKTAAGFKIALITARQGNDFNYLPYTQTEVNTSRFDVGGKRLADLNYDAFVYGDRDLYRPGDTVHVNTVVRTPNWKTVSGLPLKVKLLLPNGKEYRSQKGTLNKEGAYEASFVLSTSVVTGTYTLEVYSGNDVLLNSRKIGVEEFMPDRLKVTTLLNKTDFNAGENVQVNLTAQNLFGPPAAGRNYEVQLSLKKKTFEAPRYPDYTFELNNAGETNLQNSVRQGETNAQGKGQETFSLSGFQDVGLLEGSLFTTVFDETGRPVNRLNKFNVSTQYAFFGLKKFDTYVSTRQQMQVPIIALNAQGQPISTKVQVQLVRYTYETVMERYSENYNYKSQRRESILLNTVLQVDKGRTAVSFLPSTSGEYELRIMRPGAYNYVAQEFYAYGWGDTESTSFEVNTEGEVDIALDKETYEVGDDAKILFKSPFAGKILVTVEQNKVLSYHYLKTDKKAASLKLPIKDEHLPTVYISAVALREVKDNQMPLTIARGFKPLTVTKKQTKLDVAITAPELSRSNRTQQVTIKTAPNAEVTLAVVDEGILQLKDYQTPDPHAFFYQKRALEVQAFDLYPFLFPELSGSRSSVGGDGYDLEKRINPLTSKRVKLVSLWSGRLKTNGSGQATVKVKIPEFSGAVRVMAVAYKENAFGSAEKLMRVADPMVISTALPRFMSPKDTLLVPVTISNTTAKNAAFSSSISVTGPLRVVGAATASSTSAANAEKQVVYKVVAAPAIGQATVKVLVKALGEQFSNTTELSVRPAAPLAQITGSGTLKNGASVQIKPAHDFIPSSVSSKLVVSSSPLAQFTDDITFLLRYPHGCLEQTTSTAFPLLYYADLAKALNQGQKGRSYNPAYLVQEAITKIEGMQQYDGGFTYWPGGSDTDWWSSAYAVHFLLEARKAGYPVNQQVLSRAQSYLQRMVKTKGTEEYRYYDAARKLQQKVIAAHETAYSLYVLSLAGKPDWSTMNFYKAKPELLSLDARYVLASTYALNGGHQSFRQLLPRSFAGETSVRALNGSFYSPLRDMALSLNSLLEANPDHPQVPVLARHLSQELRSSRWYNTQERAFALLALGKQAKRSGGNMTAKAIQNGKTVGTYQGKDLLLPNKLNAGPITLQGKGQGTLYYFWETEGISRSGSYQQQDNFLQVRKTFFTRDGKEITDATVGQNDLVVVRIALQSLDGRTIPNVAVTDLLPAGFEIENPRLMVSREFGWLQKMEPATPEHLDIRDDRINLYTTARPNTQYFFYQVRAVSKGDFQMGPVGADAMYNAEYHSYHGAGVMKVR</sequence>
<dbReference type="Gene3D" id="2.60.40.1930">
    <property type="match status" value="1"/>
</dbReference>
<dbReference type="Pfam" id="PF17973">
    <property type="entry name" value="bMG10"/>
    <property type="match status" value="1"/>
</dbReference>
<dbReference type="Pfam" id="PF00207">
    <property type="entry name" value="A2M"/>
    <property type="match status" value="1"/>
</dbReference>
<keyword evidence="2" id="KW-0732">Signal</keyword>
<dbReference type="CDD" id="cd02891">
    <property type="entry name" value="A2M_like"/>
    <property type="match status" value="1"/>
</dbReference>
<dbReference type="OrthoDB" id="9767116at2"/>
<feature type="domain" description="Alpha-2-macroglobulin bait region" evidence="3">
    <location>
        <begin position="938"/>
        <end position="1076"/>
    </location>
</feature>
<dbReference type="PANTHER" id="PTHR40094">
    <property type="entry name" value="ALPHA-2-MACROGLOBULIN HOMOLOG"/>
    <property type="match status" value="1"/>
</dbReference>
<keyword evidence="6" id="KW-1185">Reference proteome</keyword>
<dbReference type="Proteomes" id="UP000271010">
    <property type="component" value="Unassembled WGS sequence"/>
</dbReference>
<dbReference type="Pfam" id="PF11974">
    <property type="entry name" value="bMG3"/>
    <property type="match status" value="1"/>
</dbReference>
<comment type="caution">
    <text evidence="5">The sequence shown here is derived from an EMBL/GenBank/DDBJ whole genome shotgun (WGS) entry which is preliminary data.</text>
</comment>
<dbReference type="InterPro" id="IPR011626">
    <property type="entry name" value="Alpha-macroglobulin_TED"/>
</dbReference>
<evidence type="ECO:0000259" key="4">
    <source>
        <dbReference type="SMART" id="SM01360"/>
    </source>
</evidence>
<dbReference type="InterPro" id="IPR008930">
    <property type="entry name" value="Terpenoid_cyclase/PrenylTrfase"/>
</dbReference>
<evidence type="ECO:0000256" key="1">
    <source>
        <dbReference type="ARBA" id="ARBA00010556"/>
    </source>
</evidence>
<organism evidence="5 6">
    <name type="scientific">Rufibacter immobilis</name>
    <dbReference type="NCBI Taxonomy" id="1348778"/>
    <lineage>
        <taxon>Bacteria</taxon>
        <taxon>Pseudomonadati</taxon>
        <taxon>Bacteroidota</taxon>
        <taxon>Cytophagia</taxon>
        <taxon>Cytophagales</taxon>
        <taxon>Hymenobacteraceae</taxon>
        <taxon>Rufibacter</taxon>
    </lineage>
</organism>
<dbReference type="PANTHER" id="PTHR40094:SF1">
    <property type="entry name" value="UBIQUITIN DOMAIN-CONTAINING PROTEIN"/>
    <property type="match status" value="1"/>
</dbReference>
<dbReference type="Pfam" id="PF01835">
    <property type="entry name" value="MG2"/>
    <property type="match status" value="1"/>
</dbReference>
<dbReference type="Gene3D" id="1.50.10.20">
    <property type="match status" value="1"/>
</dbReference>
<dbReference type="EMBL" id="RJJE01000017">
    <property type="protein sequence ID" value="RNI28263.1"/>
    <property type="molecule type" value="Genomic_DNA"/>
</dbReference>
<dbReference type="InterPro" id="IPR011625">
    <property type="entry name" value="A2M_N_BRD"/>
</dbReference>
<evidence type="ECO:0000313" key="6">
    <source>
        <dbReference type="Proteomes" id="UP000271010"/>
    </source>
</evidence>
<feature type="domain" description="Alpha-2-macroglobulin" evidence="4">
    <location>
        <begin position="1139"/>
        <end position="1227"/>
    </location>
</feature>
<dbReference type="InterPro" id="IPR047565">
    <property type="entry name" value="Alpha-macroglob_thiol-ester_cl"/>
</dbReference>
<dbReference type="Pfam" id="PF07703">
    <property type="entry name" value="A2M_BRD"/>
    <property type="match status" value="1"/>
</dbReference>
<dbReference type="InterPro" id="IPR002890">
    <property type="entry name" value="MG2"/>
</dbReference>
<dbReference type="SMART" id="SM01360">
    <property type="entry name" value="A2M"/>
    <property type="match status" value="1"/>
</dbReference>
<dbReference type="SMART" id="SM01419">
    <property type="entry name" value="Thiol-ester_cl"/>
    <property type="match status" value="1"/>
</dbReference>
<dbReference type="InterPro" id="IPR021868">
    <property type="entry name" value="Alpha_2_Macroglob_MG3"/>
</dbReference>
<evidence type="ECO:0000256" key="2">
    <source>
        <dbReference type="ARBA" id="ARBA00022729"/>
    </source>
</evidence>
<dbReference type="SMART" id="SM01359">
    <property type="entry name" value="A2M_N_2"/>
    <property type="match status" value="1"/>
</dbReference>
<dbReference type="Pfam" id="PF17972">
    <property type="entry name" value="bMG5"/>
    <property type="match status" value="1"/>
</dbReference>
<protein>
    <submittedName>
        <fullName evidence="5">Alpha-2-macroglobulin family protein</fullName>
    </submittedName>
</protein>
<dbReference type="InterPro" id="IPR051802">
    <property type="entry name" value="YfhM-like"/>
</dbReference>
<gene>
    <name evidence="5" type="ORF">EFA69_19570</name>
</gene>
<accession>A0A3M9MTN6</accession>
<dbReference type="Pfam" id="PF07678">
    <property type="entry name" value="TED_complement"/>
    <property type="match status" value="1"/>
</dbReference>
<dbReference type="InterPro" id="IPR001599">
    <property type="entry name" value="Macroglobln_a2"/>
</dbReference>
<evidence type="ECO:0000313" key="5">
    <source>
        <dbReference type="EMBL" id="RNI28263.1"/>
    </source>
</evidence>
<dbReference type="InterPro" id="IPR041462">
    <property type="entry name" value="Bact_A2M_MG6"/>
</dbReference>
<dbReference type="SUPFAM" id="SSF48239">
    <property type="entry name" value="Terpenoid cyclases/Protein prenyltransferases"/>
    <property type="match status" value="1"/>
</dbReference>
<proteinExistence type="inferred from homology"/>
<dbReference type="Gene3D" id="2.60.40.3710">
    <property type="match status" value="1"/>
</dbReference>